<organism evidence="1 2">
    <name type="scientific">Dendrothele bispora (strain CBS 962.96)</name>
    <dbReference type="NCBI Taxonomy" id="1314807"/>
    <lineage>
        <taxon>Eukaryota</taxon>
        <taxon>Fungi</taxon>
        <taxon>Dikarya</taxon>
        <taxon>Basidiomycota</taxon>
        <taxon>Agaricomycotina</taxon>
        <taxon>Agaricomycetes</taxon>
        <taxon>Agaricomycetidae</taxon>
        <taxon>Agaricales</taxon>
        <taxon>Agaricales incertae sedis</taxon>
        <taxon>Dendrothele</taxon>
    </lineage>
</organism>
<dbReference type="Proteomes" id="UP000297245">
    <property type="component" value="Unassembled WGS sequence"/>
</dbReference>
<evidence type="ECO:0000313" key="2">
    <source>
        <dbReference type="Proteomes" id="UP000297245"/>
    </source>
</evidence>
<dbReference type="AlphaFoldDB" id="A0A4V4HHL3"/>
<name>A0A4V4HHL3_DENBC</name>
<proteinExistence type="predicted"/>
<accession>A0A4V4HHL3</accession>
<reference evidence="1 2" key="1">
    <citation type="journal article" date="2019" name="Nat. Ecol. Evol.">
        <title>Megaphylogeny resolves global patterns of mushroom evolution.</title>
        <authorList>
            <person name="Varga T."/>
            <person name="Krizsan K."/>
            <person name="Foldi C."/>
            <person name="Dima B."/>
            <person name="Sanchez-Garcia M."/>
            <person name="Sanchez-Ramirez S."/>
            <person name="Szollosi G.J."/>
            <person name="Szarkandi J.G."/>
            <person name="Papp V."/>
            <person name="Albert L."/>
            <person name="Andreopoulos W."/>
            <person name="Angelini C."/>
            <person name="Antonin V."/>
            <person name="Barry K.W."/>
            <person name="Bougher N.L."/>
            <person name="Buchanan P."/>
            <person name="Buyck B."/>
            <person name="Bense V."/>
            <person name="Catcheside P."/>
            <person name="Chovatia M."/>
            <person name="Cooper J."/>
            <person name="Damon W."/>
            <person name="Desjardin D."/>
            <person name="Finy P."/>
            <person name="Geml J."/>
            <person name="Haridas S."/>
            <person name="Hughes K."/>
            <person name="Justo A."/>
            <person name="Karasinski D."/>
            <person name="Kautmanova I."/>
            <person name="Kiss B."/>
            <person name="Kocsube S."/>
            <person name="Kotiranta H."/>
            <person name="LaButti K.M."/>
            <person name="Lechner B.E."/>
            <person name="Liimatainen K."/>
            <person name="Lipzen A."/>
            <person name="Lukacs Z."/>
            <person name="Mihaltcheva S."/>
            <person name="Morgado L.N."/>
            <person name="Niskanen T."/>
            <person name="Noordeloos M.E."/>
            <person name="Ohm R.A."/>
            <person name="Ortiz-Santana B."/>
            <person name="Ovrebo C."/>
            <person name="Racz N."/>
            <person name="Riley R."/>
            <person name="Savchenko A."/>
            <person name="Shiryaev A."/>
            <person name="Soop K."/>
            <person name="Spirin V."/>
            <person name="Szebenyi C."/>
            <person name="Tomsovsky M."/>
            <person name="Tulloss R.E."/>
            <person name="Uehling J."/>
            <person name="Grigoriev I.V."/>
            <person name="Vagvolgyi C."/>
            <person name="Papp T."/>
            <person name="Martin F.M."/>
            <person name="Miettinen O."/>
            <person name="Hibbett D.S."/>
            <person name="Nagy L.G."/>
        </authorList>
    </citation>
    <scope>NUCLEOTIDE SEQUENCE [LARGE SCALE GENOMIC DNA]</scope>
    <source>
        <strain evidence="1 2">CBS 962.96</strain>
    </source>
</reference>
<protein>
    <submittedName>
        <fullName evidence="1">Uncharacterized protein</fullName>
    </submittedName>
</protein>
<keyword evidence="2" id="KW-1185">Reference proteome</keyword>
<gene>
    <name evidence="1" type="ORF">K435DRAFT_852185</name>
</gene>
<dbReference type="EMBL" id="ML179070">
    <property type="protein sequence ID" value="THV03116.1"/>
    <property type="molecule type" value="Genomic_DNA"/>
</dbReference>
<sequence>MSRQPQLHAQPCLQLCHASSRMWNNHVIAPFFPFDHHLRVPMPRGTTCNRSVGNVARCNVLDALGGAYRVCGAFTFALITIPPTSDGLILDTHTQNRVRQQAEVQEQPQQSTRTLWK</sequence>
<evidence type="ECO:0000313" key="1">
    <source>
        <dbReference type="EMBL" id="THV03116.1"/>
    </source>
</evidence>